<dbReference type="NCBIfam" id="TIGR03494">
    <property type="entry name" value="salicyl_syn"/>
    <property type="match status" value="1"/>
</dbReference>
<name>A0A1A0RE91_MYCPR</name>
<dbReference type="InterPro" id="IPR019999">
    <property type="entry name" value="Anth_synth_I-like"/>
</dbReference>
<dbReference type="GO" id="GO:0008909">
    <property type="term" value="F:isochorismate synthase activity"/>
    <property type="evidence" value="ECO:0007669"/>
    <property type="project" value="InterPro"/>
</dbReference>
<protein>
    <submittedName>
        <fullName evidence="6">Salicylate synthase</fullName>
    </submittedName>
</protein>
<comment type="caution">
    <text evidence="6">The sequence shown here is derived from an EMBL/GenBank/DDBJ whole genome shotgun (WGS) entry which is preliminary data.</text>
</comment>
<keyword evidence="2" id="KW-0479">Metal-binding</keyword>
<feature type="domain" description="Chorismate-utilising enzyme C-terminal" evidence="5">
    <location>
        <begin position="194"/>
        <end position="447"/>
    </location>
</feature>
<evidence type="ECO:0000259" key="5">
    <source>
        <dbReference type="Pfam" id="PF00425"/>
    </source>
</evidence>
<evidence type="ECO:0000256" key="2">
    <source>
        <dbReference type="ARBA" id="ARBA00022723"/>
    </source>
</evidence>
<evidence type="ECO:0000256" key="1">
    <source>
        <dbReference type="ARBA" id="ARBA00001946"/>
    </source>
</evidence>
<dbReference type="EMBL" id="LZSO01000012">
    <property type="protein sequence ID" value="OBB32428.1"/>
    <property type="molecule type" value="Genomic_DNA"/>
</dbReference>
<proteinExistence type="predicted"/>
<dbReference type="STRING" id="43304.GCA_001403655_04035"/>
<comment type="cofactor">
    <cofactor evidence="1">
        <name>Mg(2+)</name>
        <dbReference type="ChEBI" id="CHEBI:18420"/>
    </cofactor>
</comment>
<dbReference type="Proteomes" id="UP000093902">
    <property type="component" value="Unassembled WGS sequence"/>
</dbReference>
<dbReference type="AlphaFoldDB" id="A0A1A0RE91"/>
<reference evidence="7" key="1">
    <citation type="submission" date="2016-06" db="EMBL/GenBank/DDBJ databases">
        <authorList>
            <person name="Sutton G."/>
            <person name="Brinkac L."/>
            <person name="Sanka R."/>
            <person name="Adams M."/>
            <person name="Lau E."/>
            <person name="Mehaffy C."/>
            <person name="Tameris M."/>
            <person name="Hatherill M."/>
            <person name="Hanekom W."/>
            <person name="Mahomed H."/>
            <person name="Mcshane H."/>
        </authorList>
    </citation>
    <scope>NUCLEOTIDE SEQUENCE [LARGE SCALE GENOMIC DNA]</scope>
    <source>
        <strain evidence="7">852002-51209_SCH5440388</strain>
    </source>
</reference>
<keyword evidence="4" id="KW-0456">Lyase</keyword>
<keyword evidence="3" id="KW-0460">Magnesium</keyword>
<dbReference type="GO" id="GO:0016833">
    <property type="term" value="F:oxo-acid-lyase activity"/>
    <property type="evidence" value="ECO:0007669"/>
    <property type="project" value="InterPro"/>
</dbReference>
<dbReference type="InterPro" id="IPR019996">
    <property type="entry name" value="Salicylate_synthase"/>
</dbReference>
<evidence type="ECO:0000256" key="4">
    <source>
        <dbReference type="ARBA" id="ARBA00023239"/>
    </source>
</evidence>
<dbReference type="OrthoDB" id="3518032at2"/>
<sequence>MLTTNAQADCNDSVAPASFELPTGDSATGPADWVAEIARVLSDADGSDYLVYERGNRWLLASGARCGIELDSDELRLTRGGVVAESRSWAGRPGVALGEVVGRLLADAETGIDAAFGWVAFEFGAFKFGLQDRLAPKTPLARVFVPITQIEVTAEQVTVRGGDGNHREVVRQVIAEGLSPAGVPRAVDIRQDGSAYRDRVAAAIDEIARGRYQKVILSRRFDVPFRLDFPSTYRLGRRHNNPARSFLLRLGSLRALGYSPELVAAVHGDGLVVTEPLAGTRAFGRGAANDQAARDDLESNSKEIVEHAISVRSSLKEIAEVAEPGTATVTDFMTIRERGSVQHLGSTVGARLDPSMDRMDALEALFPAVTASGIPKAEGVDAILRHDELPRGLYSGAVAIFSADGSLDAALALRAAYEADGHTWLRAGAGIIAESTPDREFEETCEKLGTLSPYLVPAVEAR</sequence>
<dbReference type="Pfam" id="PF00425">
    <property type="entry name" value="Chorismate_bind"/>
    <property type="match status" value="1"/>
</dbReference>
<dbReference type="SUPFAM" id="SSF56322">
    <property type="entry name" value="ADC synthase"/>
    <property type="match status" value="1"/>
</dbReference>
<dbReference type="InterPro" id="IPR005801">
    <property type="entry name" value="ADC_synthase"/>
</dbReference>
<accession>A0A1A0RE91</accession>
<dbReference type="RefSeq" id="WP_064930854.1">
    <property type="nucleotide sequence ID" value="NZ_LZSO01000012.1"/>
</dbReference>
<gene>
    <name evidence="6" type="ORF">A5792_01610</name>
</gene>
<dbReference type="InterPro" id="IPR015890">
    <property type="entry name" value="Chorismate_C"/>
</dbReference>
<dbReference type="GO" id="GO:0000162">
    <property type="term" value="P:L-tryptophan biosynthetic process"/>
    <property type="evidence" value="ECO:0007669"/>
    <property type="project" value="TreeGrafter"/>
</dbReference>
<dbReference type="Gene3D" id="3.60.120.10">
    <property type="entry name" value="Anthranilate synthase"/>
    <property type="match status" value="1"/>
</dbReference>
<evidence type="ECO:0000313" key="7">
    <source>
        <dbReference type="Proteomes" id="UP000093902"/>
    </source>
</evidence>
<evidence type="ECO:0000313" key="6">
    <source>
        <dbReference type="EMBL" id="OBB32428.1"/>
    </source>
</evidence>
<dbReference type="PANTHER" id="PTHR11236:SF48">
    <property type="entry name" value="ISOCHORISMATE SYNTHASE MENF"/>
    <property type="match status" value="1"/>
</dbReference>
<evidence type="ECO:0000256" key="3">
    <source>
        <dbReference type="ARBA" id="ARBA00022842"/>
    </source>
</evidence>
<dbReference type="PRINTS" id="PR00095">
    <property type="entry name" value="ANTSNTHASEI"/>
</dbReference>
<organism evidence="6 7">
    <name type="scientific">Mycolicibacterium peregrinum</name>
    <name type="common">Mycobacterium peregrinum</name>
    <dbReference type="NCBI Taxonomy" id="43304"/>
    <lineage>
        <taxon>Bacteria</taxon>
        <taxon>Bacillati</taxon>
        <taxon>Actinomycetota</taxon>
        <taxon>Actinomycetes</taxon>
        <taxon>Mycobacteriales</taxon>
        <taxon>Mycobacteriaceae</taxon>
        <taxon>Mycolicibacterium</taxon>
    </lineage>
</organism>
<dbReference type="PANTHER" id="PTHR11236">
    <property type="entry name" value="AMINOBENZOATE/ANTHRANILATE SYNTHASE"/>
    <property type="match status" value="1"/>
</dbReference>
<dbReference type="GO" id="GO:0046872">
    <property type="term" value="F:metal ion binding"/>
    <property type="evidence" value="ECO:0007669"/>
    <property type="project" value="UniProtKB-KW"/>
</dbReference>